<dbReference type="GO" id="GO:0003677">
    <property type="term" value="F:DNA binding"/>
    <property type="evidence" value="ECO:0007669"/>
    <property type="project" value="InterPro"/>
</dbReference>
<organism evidence="2 4">
    <name type="scientific">Candidatus Fukatsuia symbiotica</name>
    <dbReference type="NCBI Taxonomy" id="1878942"/>
    <lineage>
        <taxon>Bacteria</taxon>
        <taxon>Pseudomonadati</taxon>
        <taxon>Pseudomonadota</taxon>
        <taxon>Gammaproteobacteria</taxon>
        <taxon>Enterobacterales</taxon>
        <taxon>Yersiniaceae</taxon>
        <taxon>Candidatus Fukatsuia</taxon>
    </lineage>
</organism>
<evidence type="ECO:0000313" key="2">
    <source>
        <dbReference type="EMBL" id="AWK14068.1"/>
    </source>
</evidence>
<dbReference type="InterPro" id="IPR031856">
    <property type="entry name" value="YdaS_toxin-like"/>
</dbReference>
<dbReference type="EMBL" id="CP021659">
    <property type="protein sequence ID" value="AWK14068.1"/>
    <property type="molecule type" value="Genomic_DNA"/>
</dbReference>
<dbReference type="CDD" id="cd00093">
    <property type="entry name" value="HTH_XRE"/>
    <property type="match status" value="1"/>
</dbReference>
<dbReference type="SUPFAM" id="SSF47413">
    <property type="entry name" value="lambda repressor-like DNA-binding domains"/>
    <property type="match status" value="1"/>
</dbReference>
<dbReference type="Pfam" id="PF15943">
    <property type="entry name" value="YdaS_toxin"/>
    <property type="match status" value="1"/>
</dbReference>
<reference evidence="2 4" key="1">
    <citation type="submission" date="2017-05" db="EMBL/GenBank/DDBJ databases">
        <title>Genome sequence of Candidatus Fukatsuia symbiotica and Candidatus Hamiltonella defensa from Acyrthosiphon pisum strain 5D.</title>
        <authorList>
            <person name="Patel V.A."/>
            <person name="Chevignon G."/>
            <person name="Russell J.A."/>
            <person name="Oliver K.M."/>
        </authorList>
    </citation>
    <scope>NUCLEOTIDE SEQUENCE [LARGE SCALE GENOMIC DNA]</scope>
    <source>
        <strain evidence="2 4">5D</strain>
    </source>
</reference>
<sequence>MNIVIKTAITLVGTQTRLAKACGVTQSAVQKWLYGKSKVAPKNVKPLVEATQGVIQAYQIRPDLPDLFPHPDEAA</sequence>
<name>A0A2U8I4L4_9GAMM</name>
<evidence type="ECO:0000313" key="4">
    <source>
        <dbReference type="Proteomes" id="UP000261875"/>
    </source>
</evidence>
<proteinExistence type="predicted"/>
<feature type="domain" description="HTH cro/C1-type" evidence="1">
    <location>
        <begin position="14"/>
        <end position="50"/>
    </location>
</feature>
<dbReference type="AlphaFoldDB" id="A0A2U8I4L4"/>
<dbReference type="RefSeq" id="WP_119797323.1">
    <property type="nucleotide sequence ID" value="NZ_CP021659.1"/>
</dbReference>
<dbReference type="OrthoDB" id="5682908at2"/>
<dbReference type="InterPro" id="IPR010982">
    <property type="entry name" value="Lambda_DNA-bd_dom_sf"/>
</dbReference>
<accession>A0A2U8I4L4</accession>
<dbReference type="KEGG" id="fsm:CCS41_05560"/>
<dbReference type="KEGG" id="fsm:CCS41_06055"/>
<dbReference type="InterPro" id="IPR001387">
    <property type="entry name" value="Cro/C1-type_HTH"/>
</dbReference>
<gene>
    <name evidence="2" type="ORF">CCS41_05560</name>
    <name evidence="3" type="ORF">CCS41_06055</name>
</gene>
<evidence type="ECO:0000259" key="1">
    <source>
        <dbReference type="PROSITE" id="PS50943"/>
    </source>
</evidence>
<dbReference type="PROSITE" id="PS50943">
    <property type="entry name" value="HTH_CROC1"/>
    <property type="match status" value="1"/>
</dbReference>
<dbReference type="Proteomes" id="UP000261875">
    <property type="component" value="Chromosome"/>
</dbReference>
<keyword evidence="4" id="KW-1185">Reference proteome</keyword>
<dbReference type="EMBL" id="CP021659">
    <property type="protein sequence ID" value="AWK14141.1"/>
    <property type="molecule type" value="Genomic_DNA"/>
</dbReference>
<dbReference type="Gene3D" id="1.10.260.40">
    <property type="entry name" value="lambda repressor-like DNA-binding domains"/>
    <property type="match status" value="1"/>
</dbReference>
<evidence type="ECO:0000313" key="3">
    <source>
        <dbReference type="EMBL" id="AWK14141.1"/>
    </source>
</evidence>
<protein>
    <submittedName>
        <fullName evidence="2">Transcriptional regulator</fullName>
    </submittedName>
</protein>